<dbReference type="Proteomes" id="UP001199642">
    <property type="component" value="Chromosome"/>
</dbReference>
<reference evidence="2 3" key="1">
    <citation type="submission" date="2023-01" db="EMBL/GenBank/DDBJ databases">
        <title>Characterization of estradiol degrading bacteria Microbacterium sp. MZT7 and reveal degrading genes through genome analysis.</title>
        <authorList>
            <person name="Hao P."/>
            <person name="Gao Y."/>
        </authorList>
    </citation>
    <scope>NUCLEOTIDE SEQUENCE [LARGE SCALE GENOMIC DNA]</scope>
    <source>
        <strain evidence="2 3">MZT7</strain>
    </source>
</reference>
<keyword evidence="1" id="KW-0812">Transmembrane</keyword>
<feature type="transmembrane region" description="Helical" evidence="1">
    <location>
        <begin position="143"/>
        <end position="168"/>
    </location>
</feature>
<protein>
    <submittedName>
        <fullName evidence="2">DUF998 domain-containing protein</fullName>
    </submittedName>
</protein>
<dbReference type="Pfam" id="PF06197">
    <property type="entry name" value="DUF998"/>
    <property type="match status" value="1"/>
</dbReference>
<keyword evidence="3" id="KW-1185">Reference proteome</keyword>
<keyword evidence="1" id="KW-1133">Transmembrane helix</keyword>
<dbReference type="RefSeq" id="WP_231820639.1">
    <property type="nucleotide sequence ID" value="NZ_CP082781.1"/>
</dbReference>
<accession>A0ABY3RTC6</accession>
<gene>
    <name evidence="2" type="ORF">K8F61_03085</name>
</gene>
<evidence type="ECO:0000313" key="2">
    <source>
        <dbReference type="EMBL" id="UGS27209.1"/>
    </source>
</evidence>
<feature type="transmembrane region" description="Helical" evidence="1">
    <location>
        <begin position="83"/>
        <end position="101"/>
    </location>
</feature>
<feature type="transmembrane region" description="Helical" evidence="1">
    <location>
        <begin position="51"/>
        <end position="71"/>
    </location>
</feature>
<dbReference type="EMBL" id="CP082781">
    <property type="protein sequence ID" value="UGS27209.1"/>
    <property type="molecule type" value="Genomic_DNA"/>
</dbReference>
<proteinExistence type="predicted"/>
<name>A0ABY3RTC6_9MICO</name>
<organism evidence="2 3">
    <name type="scientific">Microbacterium resistens</name>
    <dbReference type="NCBI Taxonomy" id="156977"/>
    <lineage>
        <taxon>Bacteria</taxon>
        <taxon>Bacillati</taxon>
        <taxon>Actinomycetota</taxon>
        <taxon>Actinomycetes</taxon>
        <taxon>Micrococcales</taxon>
        <taxon>Microbacteriaceae</taxon>
        <taxon>Microbacterium</taxon>
    </lineage>
</organism>
<sequence length="199" mass="20494">MAHPLLLLATGLFVIRLVLFAMLHLLPGGVHPLRETVSDYAASPSARTRTIAAAASWTAATAWAALGAGVLSDAALGANRLGVGAWLIVLGLVVAAMPFVPTDRSGQPATIRGRIHLLLAIGWFTLAYSTIGPLGRLLSGTPAFVVGVLDPVAAVSLAALVISMVFPALRARTFGASERVFILVVTFAPLIAAAALTAR</sequence>
<feature type="transmembrane region" description="Helical" evidence="1">
    <location>
        <begin position="180"/>
        <end position="198"/>
    </location>
</feature>
<feature type="transmembrane region" description="Helical" evidence="1">
    <location>
        <begin position="113"/>
        <end position="131"/>
    </location>
</feature>
<feature type="transmembrane region" description="Helical" evidence="1">
    <location>
        <begin position="6"/>
        <end position="30"/>
    </location>
</feature>
<keyword evidence="1" id="KW-0472">Membrane</keyword>
<evidence type="ECO:0000313" key="3">
    <source>
        <dbReference type="Proteomes" id="UP001199642"/>
    </source>
</evidence>
<dbReference type="InterPro" id="IPR009339">
    <property type="entry name" value="DUF998"/>
</dbReference>
<evidence type="ECO:0000256" key="1">
    <source>
        <dbReference type="SAM" id="Phobius"/>
    </source>
</evidence>